<dbReference type="PROSITE" id="PS50005">
    <property type="entry name" value="TPR"/>
    <property type="match status" value="5"/>
</dbReference>
<dbReference type="SUPFAM" id="SSF48452">
    <property type="entry name" value="TPR-like"/>
    <property type="match status" value="3"/>
</dbReference>
<feature type="repeat" description="TPR" evidence="1">
    <location>
        <begin position="234"/>
        <end position="267"/>
    </location>
</feature>
<dbReference type="RefSeq" id="WP_115101619.1">
    <property type="nucleotide sequence ID" value="NZ_QHKS01000009.1"/>
</dbReference>
<dbReference type="SUPFAM" id="SSF53756">
    <property type="entry name" value="UDP-Glycosyltransferase/glycogen phosphorylase"/>
    <property type="match status" value="1"/>
</dbReference>
<feature type="repeat" description="TPR" evidence="1">
    <location>
        <begin position="166"/>
        <end position="199"/>
    </location>
</feature>
<dbReference type="Pfam" id="PF14559">
    <property type="entry name" value="TPR_19"/>
    <property type="match status" value="1"/>
</dbReference>
<gene>
    <name evidence="3" type="ORF">DLM46_15410</name>
</gene>
<feature type="compositionally biased region" description="Basic and acidic residues" evidence="2">
    <location>
        <begin position="1"/>
        <end position="11"/>
    </location>
</feature>
<dbReference type="Proteomes" id="UP000254875">
    <property type="component" value="Unassembled WGS sequence"/>
</dbReference>
<dbReference type="InterPro" id="IPR019734">
    <property type="entry name" value="TPR_rpt"/>
</dbReference>
<proteinExistence type="predicted"/>
<feature type="repeat" description="TPR" evidence="1">
    <location>
        <begin position="98"/>
        <end position="131"/>
    </location>
</feature>
<dbReference type="GO" id="GO:0016757">
    <property type="term" value="F:glycosyltransferase activity"/>
    <property type="evidence" value="ECO:0007669"/>
    <property type="project" value="InterPro"/>
</dbReference>
<dbReference type="Gene3D" id="3.40.50.2000">
    <property type="entry name" value="Glycogen Phosphorylase B"/>
    <property type="match status" value="1"/>
</dbReference>
<reference evidence="4" key="1">
    <citation type="submission" date="2018-05" db="EMBL/GenBank/DDBJ databases">
        <authorList>
            <person name="Feng T."/>
        </authorList>
    </citation>
    <scope>NUCLEOTIDE SEQUENCE [LARGE SCALE GENOMIC DNA]</scope>
    <source>
        <strain evidence="4">S27</strain>
    </source>
</reference>
<protein>
    <recommendedName>
        <fullName evidence="5">Glycosyltransferase</fullName>
    </recommendedName>
</protein>
<keyword evidence="1" id="KW-0802">TPR repeat</keyword>
<dbReference type="InterPro" id="IPR011990">
    <property type="entry name" value="TPR-like_helical_dom_sf"/>
</dbReference>
<name>A0A370N845_9BURK</name>
<dbReference type="Pfam" id="PF13414">
    <property type="entry name" value="TPR_11"/>
    <property type="match status" value="1"/>
</dbReference>
<evidence type="ECO:0000256" key="2">
    <source>
        <dbReference type="SAM" id="MobiDB-lite"/>
    </source>
</evidence>
<keyword evidence="4" id="KW-1185">Reference proteome</keyword>
<dbReference type="InterPro" id="IPR002201">
    <property type="entry name" value="Glyco_trans_9"/>
</dbReference>
<dbReference type="PANTHER" id="PTHR44809:SF1">
    <property type="entry name" value="PROTEIN O-MANNOSYL-TRANSFERASE TMTC1"/>
    <property type="match status" value="1"/>
</dbReference>
<dbReference type="InterPro" id="IPR052943">
    <property type="entry name" value="TMTC_O-mannosyl-trnsfr"/>
</dbReference>
<dbReference type="AlphaFoldDB" id="A0A370N845"/>
<evidence type="ECO:0000313" key="3">
    <source>
        <dbReference type="EMBL" id="RDK01751.1"/>
    </source>
</evidence>
<evidence type="ECO:0000256" key="1">
    <source>
        <dbReference type="PROSITE-ProRule" id="PRU00339"/>
    </source>
</evidence>
<dbReference type="EMBL" id="QHKS01000009">
    <property type="protein sequence ID" value="RDK01751.1"/>
    <property type="molecule type" value="Genomic_DNA"/>
</dbReference>
<organism evidence="3 4">
    <name type="scientific">Paraburkholderia lacunae</name>
    <dbReference type="NCBI Taxonomy" id="2211104"/>
    <lineage>
        <taxon>Bacteria</taxon>
        <taxon>Pseudomonadati</taxon>
        <taxon>Pseudomonadota</taxon>
        <taxon>Betaproteobacteria</taxon>
        <taxon>Burkholderiales</taxon>
        <taxon>Burkholderiaceae</taxon>
        <taxon>Paraburkholderia</taxon>
    </lineage>
</organism>
<feature type="repeat" description="TPR" evidence="1">
    <location>
        <begin position="200"/>
        <end position="233"/>
    </location>
</feature>
<dbReference type="Pfam" id="PF01075">
    <property type="entry name" value="Glyco_transf_9"/>
    <property type="match status" value="1"/>
</dbReference>
<dbReference type="PROSITE" id="PS50293">
    <property type="entry name" value="TPR_REGION"/>
    <property type="match status" value="3"/>
</dbReference>
<dbReference type="OrthoDB" id="9814129at2"/>
<accession>A0A370N845</accession>
<evidence type="ECO:0008006" key="5">
    <source>
        <dbReference type="Google" id="ProtNLM"/>
    </source>
</evidence>
<evidence type="ECO:0000313" key="4">
    <source>
        <dbReference type="Proteomes" id="UP000254875"/>
    </source>
</evidence>
<dbReference type="PANTHER" id="PTHR44809">
    <property type="match status" value="1"/>
</dbReference>
<comment type="caution">
    <text evidence="3">The sequence shown here is derived from an EMBL/GenBank/DDBJ whole genome shotgun (WGS) entry which is preliminary data.</text>
</comment>
<dbReference type="Pfam" id="PF13432">
    <property type="entry name" value="TPR_16"/>
    <property type="match status" value="2"/>
</dbReference>
<dbReference type="Gene3D" id="1.25.40.10">
    <property type="entry name" value="Tetratricopeptide repeat domain"/>
    <property type="match status" value="5"/>
</dbReference>
<sequence>MEQSSHRDTARADAPGVDTPGVGTPPSAYLASVLDAALEAHQAGRLDAAEPFYREALALDPAHAKALHYFGVLQYQRGNHGFAAELISEALTLDRTDAACWSNRGLVAAALGHPREAMVCYDQALQLQPDFADARNNFGVALQAQGSLDAAIEQYRRALAANPSLSDAHLNLGTALSKLGRYDEALACYQEVPALDPQLAEAHFNAGNAHNEQGNHDAAMASFQQALLLRPRYAEAHVNLGSLIGKLGDYTGAETHYRQAVALRPNPTNLVCLGGSLGAQGRLDEEEGFYRRALALDPEYSDAHQNLAWHLLKRGDYKQGWTEYAKRWRATDYAAIAIPKLAEWRGEPLGSRRVLLVGEQGFGDQFQFLRYARVLDRLGATVDTCVREPLLPLAERVPGVRRAFSGKPDSEYDFWVPMTSVPSCVGTELTTIPVEVPYLFADKAKVNAWRKRLVAGAGSKRKVGLAWAGSPTFGNDRYRSIALADLSALSEVKNVAWYPLQKGPPHAQLAGAPDAFRAHDFTSGLNSFDDTAALIMNLDLVIAVDTSVAHLAGALGKPVWVLLPANSDWRWLENRSDSPWYPTMKLFRQTELGNWAPVVEEVAKSLLDQ</sequence>
<feature type="repeat" description="TPR" evidence="1">
    <location>
        <begin position="132"/>
        <end position="165"/>
    </location>
</feature>
<dbReference type="SMART" id="SM00028">
    <property type="entry name" value="TPR"/>
    <property type="match status" value="8"/>
</dbReference>
<feature type="region of interest" description="Disordered" evidence="2">
    <location>
        <begin position="1"/>
        <end position="22"/>
    </location>
</feature>